<keyword evidence="3 6" id="KW-0548">Nucleotidyltransferase</keyword>
<dbReference type="InterPro" id="IPR037033">
    <property type="entry name" value="DNA-dir_RNAP_su2_hyb_sf"/>
</dbReference>
<protein>
    <recommendedName>
        <fullName evidence="6 8">DNA-directed RNA polymerase subunit beta</fullName>
        <shortName evidence="6">RNAP subunit beta</shortName>
        <ecNumber evidence="6 8">2.7.7.6</ecNumber>
    </recommendedName>
    <alternativeName>
        <fullName evidence="6">RNA polymerase subunit beta</fullName>
    </alternativeName>
    <alternativeName>
        <fullName evidence="6">Transcriptase subunit beta</fullName>
    </alternativeName>
</protein>
<dbReference type="Gene3D" id="3.90.1800.10">
    <property type="entry name" value="RNA polymerase alpha subunit dimerisation domain"/>
    <property type="match status" value="1"/>
</dbReference>
<evidence type="ECO:0000256" key="7">
    <source>
        <dbReference type="RuleBase" id="RU000434"/>
    </source>
</evidence>
<evidence type="ECO:0000256" key="8">
    <source>
        <dbReference type="RuleBase" id="RU363031"/>
    </source>
</evidence>
<dbReference type="PANTHER" id="PTHR20856">
    <property type="entry name" value="DNA-DIRECTED RNA POLYMERASE I SUBUNIT 2"/>
    <property type="match status" value="1"/>
</dbReference>
<dbReference type="InterPro" id="IPR042107">
    <property type="entry name" value="DNA-dir_RNA_pol_bsu_ext_1_sf"/>
</dbReference>
<proteinExistence type="inferred from homology"/>
<dbReference type="InterPro" id="IPR007645">
    <property type="entry name" value="RNA_pol_Rpb2_3"/>
</dbReference>
<feature type="domain" description="RNA polymerase Rpb2" evidence="11">
    <location>
        <begin position="139"/>
        <end position="322"/>
    </location>
</feature>
<dbReference type="GO" id="GO:0003677">
    <property type="term" value="F:DNA binding"/>
    <property type="evidence" value="ECO:0007669"/>
    <property type="project" value="UniProtKB-UniRule"/>
</dbReference>
<evidence type="ECO:0000259" key="12">
    <source>
        <dbReference type="Pfam" id="PF04563"/>
    </source>
</evidence>
<dbReference type="Proteomes" id="UP000179099">
    <property type="component" value="Unassembled WGS sequence"/>
</dbReference>
<dbReference type="InterPro" id="IPR037034">
    <property type="entry name" value="RNA_pol_Rpb2_2_sf"/>
</dbReference>
<organism evidence="15 16">
    <name type="scientific">Candidatus Portnoybacteria bacterium RBG_19FT_COMBO_36_7</name>
    <dbReference type="NCBI Taxonomy" id="1801992"/>
    <lineage>
        <taxon>Bacteria</taxon>
        <taxon>Candidatus Portnoyibacteriota</taxon>
    </lineage>
</organism>
<dbReference type="GO" id="GO:0032549">
    <property type="term" value="F:ribonucleoside binding"/>
    <property type="evidence" value="ECO:0007669"/>
    <property type="project" value="InterPro"/>
</dbReference>
<evidence type="ECO:0000256" key="6">
    <source>
        <dbReference type="HAMAP-Rule" id="MF_01321"/>
    </source>
</evidence>
<dbReference type="Pfam" id="PF04561">
    <property type="entry name" value="RNA_pol_Rpb2_2"/>
    <property type="match status" value="1"/>
</dbReference>
<evidence type="ECO:0000259" key="10">
    <source>
        <dbReference type="Pfam" id="PF04560"/>
    </source>
</evidence>
<evidence type="ECO:0000259" key="11">
    <source>
        <dbReference type="Pfam" id="PF04561"/>
    </source>
</evidence>
<dbReference type="InterPro" id="IPR019462">
    <property type="entry name" value="DNA-dir_RNA_pol_bsu_external_1"/>
</dbReference>
<dbReference type="Pfam" id="PF00562">
    <property type="entry name" value="RNA_pol_Rpb2_6"/>
    <property type="match status" value="1"/>
</dbReference>
<dbReference type="GO" id="GO:0000428">
    <property type="term" value="C:DNA-directed RNA polymerase complex"/>
    <property type="evidence" value="ECO:0007669"/>
    <property type="project" value="UniProtKB-KW"/>
</dbReference>
<dbReference type="Gene3D" id="2.40.50.100">
    <property type="match status" value="1"/>
</dbReference>
<dbReference type="InterPro" id="IPR007121">
    <property type="entry name" value="RNA_pol_bsu_CS"/>
</dbReference>
<dbReference type="STRING" id="1801992.A2Y98_03875"/>
<dbReference type="CDD" id="cd00653">
    <property type="entry name" value="RNA_pol_B_RPB2"/>
    <property type="match status" value="1"/>
</dbReference>
<dbReference type="AlphaFoldDB" id="A0A1G2F614"/>
<keyword evidence="1 6" id="KW-0240">DNA-directed RNA polymerase</keyword>
<dbReference type="PROSITE" id="PS01166">
    <property type="entry name" value="RNA_POL_BETA"/>
    <property type="match status" value="1"/>
</dbReference>
<gene>
    <name evidence="6" type="primary">rpoB</name>
    <name evidence="15" type="ORF">A2Y98_03875</name>
</gene>
<evidence type="ECO:0000256" key="3">
    <source>
        <dbReference type="ARBA" id="ARBA00022695"/>
    </source>
</evidence>
<feature type="domain" description="RNA polymerase Rpb2" evidence="10">
    <location>
        <begin position="992"/>
        <end position="1066"/>
    </location>
</feature>
<dbReference type="Pfam" id="PF04560">
    <property type="entry name" value="RNA_pol_Rpb2_7"/>
    <property type="match status" value="1"/>
</dbReference>
<dbReference type="InterPro" id="IPR015712">
    <property type="entry name" value="DNA-dir_RNA_pol_su2"/>
</dbReference>
<dbReference type="HAMAP" id="MF_01321">
    <property type="entry name" value="RNApol_bact_RpoB"/>
    <property type="match status" value="1"/>
</dbReference>
<dbReference type="InterPro" id="IPR014724">
    <property type="entry name" value="RNA_pol_RPB2_OB-fold"/>
</dbReference>
<evidence type="ECO:0000256" key="1">
    <source>
        <dbReference type="ARBA" id="ARBA00022478"/>
    </source>
</evidence>
<accession>A0A1G2F614</accession>
<comment type="function">
    <text evidence="6 8">DNA-dependent RNA polymerase catalyzes the transcription of DNA into RNA using the four ribonucleoside triphosphates as substrates.</text>
</comment>
<feature type="domain" description="DNA-directed RNA polymerase subunit 2 hybrid-binding" evidence="9">
    <location>
        <begin position="623"/>
        <end position="990"/>
    </location>
</feature>
<dbReference type="InterPro" id="IPR007642">
    <property type="entry name" value="RNA_pol_Rpb2_2"/>
</dbReference>
<reference evidence="15 16" key="1">
    <citation type="journal article" date="2016" name="Nat. Commun.">
        <title>Thousands of microbial genomes shed light on interconnected biogeochemical processes in an aquifer system.</title>
        <authorList>
            <person name="Anantharaman K."/>
            <person name="Brown C.T."/>
            <person name="Hug L.A."/>
            <person name="Sharon I."/>
            <person name="Castelle C.J."/>
            <person name="Probst A.J."/>
            <person name="Thomas B.C."/>
            <person name="Singh A."/>
            <person name="Wilkins M.J."/>
            <person name="Karaoz U."/>
            <person name="Brodie E.L."/>
            <person name="Williams K.H."/>
            <person name="Hubbard S.S."/>
            <person name="Banfield J.F."/>
        </authorList>
    </citation>
    <scope>NUCLEOTIDE SEQUENCE [LARGE SCALE GENOMIC DNA]</scope>
</reference>
<dbReference type="NCBIfam" id="NF001616">
    <property type="entry name" value="PRK00405.1"/>
    <property type="match status" value="1"/>
</dbReference>
<feature type="domain" description="RNA polymerase Rpb2" evidence="13">
    <location>
        <begin position="381"/>
        <end position="448"/>
    </location>
</feature>
<dbReference type="EMBL" id="MHMW01000031">
    <property type="protein sequence ID" value="OGZ33367.1"/>
    <property type="molecule type" value="Genomic_DNA"/>
</dbReference>
<sequence length="1076" mass="120549">MREKFFGSHPSLIPLPNLIELQLNSYKWFLDYGLKELFQEVSPIRDWSGKELELYFIDYYLDEPKYDEVTAKNQNASYEAPLRGKLRLVNKKTGEAKEQEIYLGEFPLMTARGTFIVNGVERVIISQLIRSSGVFFTMSEHRGRRLFGAKIIPNRGAWLEIETDMDNSISVKIDRKRKVPITSLLRAFGIESDEHLLKTFKDTDTDSDIKYIESTIKKDAAKNKGEGFIEVYKRLRPGDLATVDNAQQMIEAMFFNFERYDLAKVGRWKFNQRLGLETPLTKEFRILRIEDLVAVIKEIIMLNNTPDSQPDDIDHLANRRLRTIGELLQNKLRVGMARMERIIRDRMTTLDIATLTPAQLINARPFMAAVKEFFTTSQLSQFMDQVNPLAELEHKRRLSTMGPGGLTRERAGFEVRDVHTTYYGRICPIQTPEGPNIGLVGNLAGYARLNEFGFLECPYRKVKNGKLTNEIVYLDAFEEQKHDIAHAVVPIDKDGNLQEVRVEARVKGQASITKKEKIDLMDISPQQCISIATSLIPFLEHDDANRALMGSNMQRQSVSCIKPQAPLVATGIEQKAAFYSGQLLVAEEDGEVVALDASRIEIETNLPASPGEARRAGKKDLKTGRKKRVVYNLRKFMRTNQFTCINQRPIVKLGQKVKKGDVLADGAATEEGNLALGQNLLVAFIPWRGNNFEDAIVISEKVVREDRFTSIHIEDFSCDVRETKLGPEVTTPDIPNVGEERLKDLDEEGIVRIGAEVGPNDILVGKISPKGEADLTAEERLLRAIFGEKARDVKDTSLRLPHGKRGRVIGIKVFSREKGDKLPSGVIKTIQVEVAQLRKVMVGDKLAGRHGNKGVISKVLPVEDMPYLADGTPVDIVLNPLGVASRMNIGQILETHLGWAGKILGFRAITPSLDGASDEQIKEQLKEAGLPEDGKVALYDSHTGQQFGQRVTVGQIYIMKLHHLVEDKIHMRSIGPYSLITQQPLGGKAQFGGQRFGEMEVWALEGYGSAYSLQEMLTIKSDDVVGRANAYDSIIRGQAIKAPNVPASFNVLVSEMKALGLEVELIGVKKEEEDKG</sequence>
<dbReference type="InterPro" id="IPR007120">
    <property type="entry name" value="DNA-dir_RNAP_su2_dom"/>
</dbReference>
<dbReference type="GO" id="GO:0003899">
    <property type="term" value="F:DNA-directed RNA polymerase activity"/>
    <property type="evidence" value="ECO:0007669"/>
    <property type="project" value="UniProtKB-UniRule"/>
</dbReference>
<dbReference type="NCBIfam" id="TIGR02013">
    <property type="entry name" value="rpoB"/>
    <property type="match status" value="1"/>
</dbReference>
<evidence type="ECO:0000256" key="5">
    <source>
        <dbReference type="ARBA" id="ARBA00048552"/>
    </source>
</evidence>
<comment type="catalytic activity">
    <reaction evidence="5 6 8">
        <text>RNA(n) + a ribonucleoside 5'-triphosphate = RNA(n+1) + diphosphate</text>
        <dbReference type="Rhea" id="RHEA:21248"/>
        <dbReference type="Rhea" id="RHEA-COMP:14527"/>
        <dbReference type="Rhea" id="RHEA-COMP:17342"/>
        <dbReference type="ChEBI" id="CHEBI:33019"/>
        <dbReference type="ChEBI" id="CHEBI:61557"/>
        <dbReference type="ChEBI" id="CHEBI:140395"/>
        <dbReference type="EC" id="2.7.7.6"/>
    </reaction>
</comment>
<dbReference type="InterPro" id="IPR007641">
    <property type="entry name" value="RNA_pol_Rpb2_7"/>
</dbReference>
<name>A0A1G2F614_9BACT</name>
<dbReference type="EC" id="2.7.7.6" evidence="6 8"/>
<dbReference type="SUPFAM" id="SSF64484">
    <property type="entry name" value="beta and beta-prime subunits of DNA dependent RNA-polymerase"/>
    <property type="match status" value="1"/>
</dbReference>
<dbReference type="GO" id="GO:0006351">
    <property type="term" value="P:DNA-templated transcription"/>
    <property type="evidence" value="ECO:0007669"/>
    <property type="project" value="UniProtKB-UniRule"/>
</dbReference>
<evidence type="ECO:0000259" key="9">
    <source>
        <dbReference type="Pfam" id="PF00562"/>
    </source>
</evidence>
<dbReference type="InterPro" id="IPR007644">
    <property type="entry name" value="RNA_pol_bsu_protrusion"/>
</dbReference>
<dbReference type="Gene3D" id="3.90.1100.10">
    <property type="match status" value="1"/>
</dbReference>
<evidence type="ECO:0000313" key="15">
    <source>
        <dbReference type="EMBL" id="OGZ33367.1"/>
    </source>
</evidence>
<evidence type="ECO:0000259" key="14">
    <source>
        <dbReference type="Pfam" id="PF10385"/>
    </source>
</evidence>
<dbReference type="Pfam" id="PF04563">
    <property type="entry name" value="RNA_pol_Rpb2_1"/>
    <property type="match status" value="1"/>
</dbReference>
<evidence type="ECO:0000259" key="13">
    <source>
        <dbReference type="Pfam" id="PF04565"/>
    </source>
</evidence>
<keyword evidence="2 6" id="KW-0808">Transferase</keyword>
<dbReference type="InterPro" id="IPR010243">
    <property type="entry name" value="RNA_pol_bsu_bac"/>
</dbReference>
<evidence type="ECO:0000256" key="2">
    <source>
        <dbReference type="ARBA" id="ARBA00022679"/>
    </source>
</evidence>
<dbReference type="Gene3D" id="2.30.150.10">
    <property type="entry name" value="DNA-directed RNA polymerase, beta subunit, external 1 domain"/>
    <property type="match status" value="1"/>
</dbReference>
<dbReference type="Gene3D" id="3.90.1110.10">
    <property type="entry name" value="RNA polymerase Rpb2, domain 2"/>
    <property type="match status" value="1"/>
</dbReference>
<comment type="similarity">
    <text evidence="6 7">Belongs to the RNA polymerase beta chain family.</text>
</comment>
<comment type="caution">
    <text evidence="15">The sequence shown here is derived from an EMBL/GenBank/DDBJ whole genome shotgun (WGS) entry which is preliminary data.</text>
</comment>
<evidence type="ECO:0000256" key="4">
    <source>
        <dbReference type="ARBA" id="ARBA00023163"/>
    </source>
</evidence>
<dbReference type="Pfam" id="PF04565">
    <property type="entry name" value="RNA_pol_Rpb2_3"/>
    <property type="match status" value="1"/>
</dbReference>
<dbReference type="Pfam" id="PF10385">
    <property type="entry name" value="RNA_pol_Rpb2_45"/>
    <property type="match status" value="1"/>
</dbReference>
<comment type="subunit">
    <text evidence="6 8">The RNAP catalytic core consists of 2 alpha, 1 beta, 1 beta' and 1 omega subunit. When a sigma factor is associated with the core the holoenzyme is formed, which can initiate transcription.</text>
</comment>
<dbReference type="Gene3D" id="2.40.50.150">
    <property type="match status" value="1"/>
</dbReference>
<keyword evidence="4 6" id="KW-0804">Transcription</keyword>
<evidence type="ECO:0000313" key="16">
    <source>
        <dbReference type="Proteomes" id="UP000179099"/>
    </source>
</evidence>
<feature type="domain" description="RNA polymerase beta subunit protrusion" evidence="12">
    <location>
        <begin position="17"/>
        <end position="364"/>
    </location>
</feature>
<dbReference type="Gene3D" id="2.40.270.10">
    <property type="entry name" value="DNA-directed RNA polymerase, subunit 2, domain 6"/>
    <property type="match status" value="2"/>
</dbReference>
<feature type="domain" description="DNA-directed RNA polymerase beta subunit external 1" evidence="14">
    <location>
        <begin position="459"/>
        <end position="524"/>
    </location>
</feature>